<comment type="caution">
    <text evidence="6">The sequence shown here is derived from an EMBL/GenBank/DDBJ whole genome shotgun (WGS) entry which is preliminary data.</text>
</comment>
<dbReference type="SMART" id="SM00184">
    <property type="entry name" value="RING"/>
    <property type="match status" value="1"/>
</dbReference>
<accession>A0A8J8NPL9</accession>
<keyword evidence="2 4" id="KW-0863">Zinc-finger</keyword>
<dbReference type="PANTHER" id="PTHR15710">
    <property type="entry name" value="E3 UBIQUITIN-PROTEIN LIGASE PRAJA"/>
    <property type="match status" value="1"/>
</dbReference>
<dbReference type="PROSITE" id="PS50089">
    <property type="entry name" value="ZF_RING_2"/>
    <property type="match status" value="1"/>
</dbReference>
<dbReference type="GO" id="GO:0008270">
    <property type="term" value="F:zinc ion binding"/>
    <property type="evidence" value="ECO:0007669"/>
    <property type="project" value="UniProtKB-KW"/>
</dbReference>
<evidence type="ECO:0000259" key="5">
    <source>
        <dbReference type="PROSITE" id="PS50089"/>
    </source>
</evidence>
<dbReference type="Proteomes" id="UP000785679">
    <property type="component" value="Unassembled WGS sequence"/>
</dbReference>
<evidence type="ECO:0000256" key="4">
    <source>
        <dbReference type="PROSITE-ProRule" id="PRU00175"/>
    </source>
</evidence>
<keyword evidence="1" id="KW-0479">Metal-binding</keyword>
<dbReference type="Pfam" id="PF13639">
    <property type="entry name" value="zf-RING_2"/>
    <property type="match status" value="1"/>
</dbReference>
<feature type="domain" description="RING-type" evidence="5">
    <location>
        <begin position="40"/>
        <end position="81"/>
    </location>
</feature>
<proteinExistence type="predicted"/>
<name>A0A8J8NPL9_HALGN</name>
<reference evidence="6" key="1">
    <citation type="submission" date="2019-06" db="EMBL/GenBank/DDBJ databases">
        <authorList>
            <person name="Zheng W."/>
        </authorList>
    </citation>
    <scope>NUCLEOTIDE SEQUENCE</scope>
    <source>
        <strain evidence="6">QDHG01</strain>
    </source>
</reference>
<keyword evidence="7" id="KW-1185">Reference proteome</keyword>
<keyword evidence="3" id="KW-0862">Zinc</keyword>
<dbReference type="Gene3D" id="3.30.40.10">
    <property type="entry name" value="Zinc/RING finger domain, C3HC4 (zinc finger)"/>
    <property type="match status" value="1"/>
</dbReference>
<sequence>MEHFNRTLSEISQQRLNLQPLTREHYQSCDGMDELQPPVCPICLDSIALDSLIYKTPCTHIYHKDCLDTWLTAHTVCPYCRFNFEEEHPLYRQ</sequence>
<evidence type="ECO:0000313" key="7">
    <source>
        <dbReference type="Proteomes" id="UP000785679"/>
    </source>
</evidence>
<evidence type="ECO:0000256" key="2">
    <source>
        <dbReference type="ARBA" id="ARBA00022771"/>
    </source>
</evidence>
<dbReference type="AlphaFoldDB" id="A0A8J8NPL9"/>
<dbReference type="InterPro" id="IPR001841">
    <property type="entry name" value="Znf_RING"/>
</dbReference>
<organism evidence="6 7">
    <name type="scientific">Halteria grandinella</name>
    <dbReference type="NCBI Taxonomy" id="5974"/>
    <lineage>
        <taxon>Eukaryota</taxon>
        <taxon>Sar</taxon>
        <taxon>Alveolata</taxon>
        <taxon>Ciliophora</taxon>
        <taxon>Intramacronucleata</taxon>
        <taxon>Spirotrichea</taxon>
        <taxon>Stichotrichia</taxon>
        <taxon>Sporadotrichida</taxon>
        <taxon>Halteriidae</taxon>
        <taxon>Halteria</taxon>
    </lineage>
</organism>
<dbReference type="SUPFAM" id="SSF57850">
    <property type="entry name" value="RING/U-box"/>
    <property type="match status" value="1"/>
</dbReference>
<evidence type="ECO:0000313" key="6">
    <source>
        <dbReference type="EMBL" id="TNV77905.1"/>
    </source>
</evidence>
<dbReference type="InterPro" id="IPR013083">
    <property type="entry name" value="Znf_RING/FYVE/PHD"/>
</dbReference>
<dbReference type="OrthoDB" id="313469at2759"/>
<protein>
    <recommendedName>
        <fullName evidence="5">RING-type domain-containing protein</fullName>
    </recommendedName>
</protein>
<evidence type="ECO:0000256" key="1">
    <source>
        <dbReference type="ARBA" id="ARBA00022723"/>
    </source>
</evidence>
<evidence type="ECO:0000256" key="3">
    <source>
        <dbReference type="ARBA" id="ARBA00022833"/>
    </source>
</evidence>
<dbReference type="EMBL" id="RRYP01011175">
    <property type="protein sequence ID" value="TNV77905.1"/>
    <property type="molecule type" value="Genomic_DNA"/>
</dbReference>
<gene>
    <name evidence="6" type="ORF">FGO68_gene1903</name>
</gene>